<feature type="region of interest" description="Disordered" evidence="1">
    <location>
        <begin position="1"/>
        <end position="22"/>
    </location>
</feature>
<accession>A0A2H3DZ67</accession>
<evidence type="ECO:0000313" key="3">
    <source>
        <dbReference type="Proteomes" id="UP000217790"/>
    </source>
</evidence>
<dbReference type="EMBL" id="KZ293654">
    <property type="protein sequence ID" value="PBK94387.1"/>
    <property type="molecule type" value="Genomic_DNA"/>
</dbReference>
<protein>
    <submittedName>
        <fullName evidence="2">Uncharacterized protein</fullName>
    </submittedName>
</protein>
<evidence type="ECO:0000313" key="2">
    <source>
        <dbReference type="EMBL" id="PBK94387.1"/>
    </source>
</evidence>
<keyword evidence="3" id="KW-1185">Reference proteome</keyword>
<gene>
    <name evidence="2" type="ORF">ARMGADRAFT_927759</name>
</gene>
<name>A0A2H3DZ67_ARMGA</name>
<evidence type="ECO:0000256" key="1">
    <source>
        <dbReference type="SAM" id="MobiDB-lite"/>
    </source>
</evidence>
<dbReference type="OrthoDB" id="3051956at2759"/>
<dbReference type="InParanoid" id="A0A2H3DZ67"/>
<dbReference type="Proteomes" id="UP000217790">
    <property type="component" value="Unassembled WGS sequence"/>
</dbReference>
<reference evidence="3" key="1">
    <citation type="journal article" date="2017" name="Nat. Ecol. Evol.">
        <title>Genome expansion and lineage-specific genetic innovations in the forest pathogenic fungi Armillaria.</title>
        <authorList>
            <person name="Sipos G."/>
            <person name="Prasanna A.N."/>
            <person name="Walter M.C."/>
            <person name="O'Connor E."/>
            <person name="Balint B."/>
            <person name="Krizsan K."/>
            <person name="Kiss B."/>
            <person name="Hess J."/>
            <person name="Varga T."/>
            <person name="Slot J."/>
            <person name="Riley R."/>
            <person name="Boka B."/>
            <person name="Rigling D."/>
            <person name="Barry K."/>
            <person name="Lee J."/>
            <person name="Mihaltcheva S."/>
            <person name="LaButti K."/>
            <person name="Lipzen A."/>
            <person name="Waldron R."/>
            <person name="Moloney N.M."/>
            <person name="Sperisen C."/>
            <person name="Kredics L."/>
            <person name="Vagvoelgyi C."/>
            <person name="Patrignani A."/>
            <person name="Fitzpatrick D."/>
            <person name="Nagy I."/>
            <person name="Doyle S."/>
            <person name="Anderson J.B."/>
            <person name="Grigoriev I.V."/>
            <person name="Gueldener U."/>
            <person name="Muensterkoetter M."/>
            <person name="Nagy L.G."/>
        </authorList>
    </citation>
    <scope>NUCLEOTIDE SEQUENCE [LARGE SCALE GENOMIC DNA]</scope>
    <source>
        <strain evidence="3">Ar21-2</strain>
    </source>
</reference>
<dbReference type="AlphaFoldDB" id="A0A2H3DZ67"/>
<organism evidence="2 3">
    <name type="scientific">Armillaria gallica</name>
    <name type="common">Bulbous honey fungus</name>
    <name type="synonym">Armillaria bulbosa</name>
    <dbReference type="NCBI Taxonomy" id="47427"/>
    <lineage>
        <taxon>Eukaryota</taxon>
        <taxon>Fungi</taxon>
        <taxon>Dikarya</taxon>
        <taxon>Basidiomycota</taxon>
        <taxon>Agaricomycotina</taxon>
        <taxon>Agaricomycetes</taxon>
        <taxon>Agaricomycetidae</taxon>
        <taxon>Agaricales</taxon>
        <taxon>Marasmiineae</taxon>
        <taxon>Physalacriaceae</taxon>
        <taxon>Armillaria</taxon>
    </lineage>
</organism>
<sequence length="73" mass="7789">MFGSQPVPTKQGFAGPGSLRKPISLEFPPKPLDEKLSHMIISDFCAASAPEEFKEAGCAVCGQLILLKKLSSI</sequence>
<proteinExistence type="predicted"/>